<sequence length="364" mass="41161">MANDKAASAFMGLPLEVRHTIFEYVAARDVKPKKLLRYWFEKKEVKALVEQEVTNNPNGPAPQVVYGNDYDEYEDESAATDEDGDESDDPEETESAEEDSETEDEDEDEDEDGDDNEEAEQEEDSEGEDETELEEGDEGFTDSDSNTAATAAATQPLPPAPVVRPHAKWRHIPNFMRLTQCPAPVQLLLVSQQLNNEAKNWFYDVATLRIDATGSFAHTSFFEEAFSQITDAAFSPMENIRKVDITFVWDSTWIRADTTGSVEAIFPALLRQRSKFVHQILLQAPDLREVTIHWQVNSTHDSAQDDESTNLMLDNLEPFHTLPATVKVVEHYIVADATPRKRSVAGKRRVEFQNILDMGLDRLF</sequence>
<reference evidence="2 3" key="1">
    <citation type="submission" date="2016-05" db="EMBL/GenBank/DDBJ databases">
        <title>Comparative analysis of secretome profiles of manganese(II)-oxidizing ascomycete fungi.</title>
        <authorList>
            <consortium name="DOE Joint Genome Institute"/>
            <person name="Zeiner C.A."/>
            <person name="Purvine S.O."/>
            <person name="Zink E.M."/>
            <person name="Wu S."/>
            <person name="Pasa-Tolic L."/>
            <person name="Chaput D.L."/>
            <person name="Haridas S."/>
            <person name="Grigoriev I.V."/>
            <person name="Santelli C.M."/>
            <person name="Hansel C.M."/>
        </authorList>
    </citation>
    <scope>NUCLEOTIDE SEQUENCE [LARGE SCALE GENOMIC DNA]</scope>
    <source>
        <strain evidence="2 3">SRC1lrK2f</strain>
    </source>
</reference>
<dbReference type="KEGG" id="aalt:CC77DRAFT_1058212"/>
<dbReference type="EMBL" id="KV441472">
    <property type="protein sequence ID" value="OAG23702.1"/>
    <property type="molecule type" value="Genomic_DNA"/>
</dbReference>
<organism evidence="2 3">
    <name type="scientific">Alternaria alternata</name>
    <name type="common">Alternaria rot fungus</name>
    <name type="synonym">Torula alternata</name>
    <dbReference type="NCBI Taxonomy" id="5599"/>
    <lineage>
        <taxon>Eukaryota</taxon>
        <taxon>Fungi</taxon>
        <taxon>Dikarya</taxon>
        <taxon>Ascomycota</taxon>
        <taxon>Pezizomycotina</taxon>
        <taxon>Dothideomycetes</taxon>
        <taxon>Pleosporomycetidae</taxon>
        <taxon>Pleosporales</taxon>
        <taxon>Pleosporineae</taxon>
        <taxon>Pleosporaceae</taxon>
        <taxon>Alternaria</taxon>
        <taxon>Alternaria sect. Alternaria</taxon>
        <taxon>Alternaria alternata complex</taxon>
    </lineage>
</organism>
<accession>A0A177DXI4</accession>
<gene>
    <name evidence="2" type="ORF">CC77DRAFT_1058212</name>
</gene>
<evidence type="ECO:0000256" key="1">
    <source>
        <dbReference type="SAM" id="MobiDB-lite"/>
    </source>
</evidence>
<feature type="region of interest" description="Disordered" evidence="1">
    <location>
        <begin position="72"/>
        <end position="145"/>
    </location>
</feature>
<dbReference type="GeneID" id="29113697"/>
<protein>
    <submittedName>
        <fullName evidence="2">Uncharacterized protein</fullName>
    </submittedName>
</protein>
<name>A0A177DXI4_ALTAL</name>
<keyword evidence="3" id="KW-1185">Reference proteome</keyword>
<dbReference type="Proteomes" id="UP000077248">
    <property type="component" value="Unassembled WGS sequence"/>
</dbReference>
<dbReference type="AlphaFoldDB" id="A0A177DXI4"/>
<feature type="compositionally biased region" description="Acidic residues" evidence="1">
    <location>
        <begin position="72"/>
        <end position="141"/>
    </location>
</feature>
<evidence type="ECO:0000313" key="3">
    <source>
        <dbReference type="Proteomes" id="UP000077248"/>
    </source>
</evidence>
<proteinExistence type="predicted"/>
<evidence type="ECO:0000313" key="2">
    <source>
        <dbReference type="EMBL" id="OAG23702.1"/>
    </source>
</evidence>
<dbReference type="STRING" id="5599.A0A177DXI4"/>
<dbReference type="VEuPathDB" id="FungiDB:CC77DRAFT_1058212"/>
<dbReference type="RefSeq" id="XP_018389123.1">
    <property type="nucleotide sequence ID" value="XM_018528103.1"/>
</dbReference>
<dbReference type="OMA" id="FVWDSAW"/>